<dbReference type="PRINTS" id="PR00773">
    <property type="entry name" value="GRPEPROTEIN"/>
</dbReference>
<feature type="compositionally biased region" description="Basic and acidic residues" evidence="6">
    <location>
        <begin position="53"/>
        <end position="63"/>
    </location>
</feature>
<comment type="subcellular location">
    <subcellularLocation>
        <location evidence="3">Cytoplasm</location>
    </subcellularLocation>
</comment>
<evidence type="ECO:0000313" key="7">
    <source>
        <dbReference type="EMBL" id="MFC3039109.1"/>
    </source>
</evidence>
<evidence type="ECO:0000256" key="3">
    <source>
        <dbReference type="HAMAP-Rule" id="MF_01151"/>
    </source>
</evidence>
<dbReference type="Gene3D" id="3.90.20.20">
    <property type="match status" value="1"/>
</dbReference>
<keyword evidence="2 3" id="KW-0143">Chaperone</keyword>
<keyword evidence="3 4" id="KW-0346">Stress response</keyword>
<dbReference type="InterPro" id="IPR009012">
    <property type="entry name" value="GrpE_head"/>
</dbReference>
<feature type="compositionally biased region" description="Acidic residues" evidence="6">
    <location>
        <begin position="26"/>
        <end position="35"/>
    </location>
</feature>
<keyword evidence="8" id="KW-1185">Reference proteome</keyword>
<organism evidence="7 8">
    <name type="scientific">Virgibacillus xinjiangensis</name>
    <dbReference type="NCBI Taxonomy" id="393090"/>
    <lineage>
        <taxon>Bacteria</taxon>
        <taxon>Bacillati</taxon>
        <taxon>Bacillota</taxon>
        <taxon>Bacilli</taxon>
        <taxon>Bacillales</taxon>
        <taxon>Bacillaceae</taxon>
        <taxon>Virgibacillus</taxon>
    </lineage>
</organism>
<sequence>MAEQEKSEQLEEEQNQEEQQTGQASEDVEVIDSDESSEKSEDSETDALQEQIDQLKKEKQEAEDRVLRIQAEFDNYKKRTQKEKEAARKYKSEDLVTELLPALDNFERALQVEVNEATSSLVDGITMVYNQLKAALASQGVEEIETEGKEFDPTLHHAVMQAEDENFDSNIIVEELQKGYILKDKVIRPSMVKVNK</sequence>
<comment type="function">
    <text evidence="3 4">Participates actively in the response to hyperosmotic and heat shock by preventing the aggregation of stress-denatured proteins, in association with DnaK and GrpE. It is the nucleotide exchange factor for DnaK and may function as a thermosensor. Unfolded proteins bind initially to DnaJ; upon interaction with the DnaJ-bound protein, DnaK hydrolyzes its bound ATP, resulting in the formation of a stable complex. GrpE releases ADP from DnaK; ATP binding to DnaK triggers the release of the substrate protein, thus completing the reaction cycle. Several rounds of ATP-dependent interactions between DnaJ, DnaK and GrpE are required for fully efficient folding.</text>
</comment>
<comment type="subunit">
    <text evidence="3">Homodimer.</text>
</comment>
<gene>
    <name evidence="3 7" type="primary">grpE</name>
    <name evidence="7" type="ORF">ACFOGI_02445</name>
</gene>
<dbReference type="InterPro" id="IPR000740">
    <property type="entry name" value="GrpE"/>
</dbReference>
<dbReference type="HAMAP" id="MF_01151">
    <property type="entry name" value="GrpE"/>
    <property type="match status" value="1"/>
</dbReference>
<evidence type="ECO:0000256" key="6">
    <source>
        <dbReference type="SAM" id="MobiDB-lite"/>
    </source>
</evidence>
<evidence type="ECO:0000313" key="8">
    <source>
        <dbReference type="Proteomes" id="UP001595279"/>
    </source>
</evidence>
<protein>
    <recommendedName>
        <fullName evidence="3 4">Protein GrpE</fullName>
    </recommendedName>
    <alternativeName>
        <fullName evidence="3">HSP-70 cofactor</fullName>
    </alternativeName>
</protein>
<evidence type="ECO:0000256" key="2">
    <source>
        <dbReference type="ARBA" id="ARBA00023186"/>
    </source>
</evidence>
<dbReference type="PANTHER" id="PTHR21237">
    <property type="entry name" value="GRPE PROTEIN"/>
    <property type="match status" value="1"/>
</dbReference>
<feature type="region of interest" description="Disordered" evidence="6">
    <location>
        <begin position="1"/>
        <end position="63"/>
    </location>
</feature>
<evidence type="ECO:0000256" key="1">
    <source>
        <dbReference type="ARBA" id="ARBA00009054"/>
    </source>
</evidence>
<comment type="similarity">
    <text evidence="1 3 5">Belongs to the GrpE family.</text>
</comment>
<dbReference type="Pfam" id="PF01025">
    <property type="entry name" value="GrpE"/>
    <property type="match status" value="1"/>
</dbReference>
<dbReference type="NCBIfam" id="NF010738">
    <property type="entry name" value="PRK14140.1"/>
    <property type="match status" value="1"/>
</dbReference>
<dbReference type="CDD" id="cd00446">
    <property type="entry name" value="GrpE"/>
    <property type="match status" value="1"/>
</dbReference>
<evidence type="ECO:0000256" key="4">
    <source>
        <dbReference type="RuleBase" id="RU000639"/>
    </source>
</evidence>
<dbReference type="SUPFAM" id="SSF58014">
    <property type="entry name" value="Coiled-coil domain of nucleotide exchange factor GrpE"/>
    <property type="match status" value="1"/>
</dbReference>
<evidence type="ECO:0000256" key="5">
    <source>
        <dbReference type="RuleBase" id="RU004478"/>
    </source>
</evidence>
<dbReference type="SUPFAM" id="SSF51064">
    <property type="entry name" value="Head domain of nucleotide exchange factor GrpE"/>
    <property type="match status" value="1"/>
</dbReference>
<keyword evidence="3" id="KW-0963">Cytoplasm</keyword>
<comment type="caution">
    <text evidence="7">The sequence shown here is derived from an EMBL/GenBank/DDBJ whole genome shotgun (WGS) entry which is preliminary data.</text>
</comment>
<dbReference type="EMBL" id="JBHRSA010000004">
    <property type="protein sequence ID" value="MFC3039109.1"/>
    <property type="molecule type" value="Genomic_DNA"/>
</dbReference>
<dbReference type="Gene3D" id="2.30.22.10">
    <property type="entry name" value="Head domain of nucleotide exchange factor GrpE"/>
    <property type="match status" value="1"/>
</dbReference>
<reference evidence="8" key="1">
    <citation type="journal article" date="2019" name="Int. J. Syst. Evol. Microbiol.">
        <title>The Global Catalogue of Microorganisms (GCM) 10K type strain sequencing project: providing services to taxonomists for standard genome sequencing and annotation.</title>
        <authorList>
            <consortium name="The Broad Institute Genomics Platform"/>
            <consortium name="The Broad Institute Genome Sequencing Center for Infectious Disease"/>
            <person name="Wu L."/>
            <person name="Ma J."/>
        </authorList>
    </citation>
    <scope>NUCLEOTIDE SEQUENCE [LARGE SCALE GENOMIC DNA]</scope>
    <source>
        <strain evidence="8">KCTC 13128</strain>
    </source>
</reference>
<dbReference type="Proteomes" id="UP001595279">
    <property type="component" value="Unassembled WGS sequence"/>
</dbReference>
<dbReference type="PANTHER" id="PTHR21237:SF23">
    <property type="entry name" value="GRPE PROTEIN HOMOLOG, MITOCHONDRIAL"/>
    <property type="match status" value="1"/>
</dbReference>
<proteinExistence type="inferred from homology"/>
<dbReference type="InterPro" id="IPR013805">
    <property type="entry name" value="GrpE_CC"/>
</dbReference>
<name>A0ABV7CRQ8_9BACI</name>
<dbReference type="PROSITE" id="PS01071">
    <property type="entry name" value="GRPE"/>
    <property type="match status" value="1"/>
</dbReference>
<dbReference type="RefSeq" id="WP_390267866.1">
    <property type="nucleotide sequence ID" value="NZ_JBHRSA010000004.1"/>
</dbReference>
<accession>A0ABV7CRQ8</accession>